<dbReference type="SUPFAM" id="SSF52467">
    <property type="entry name" value="DHS-like NAD/FAD-binding domain"/>
    <property type="match status" value="1"/>
</dbReference>
<evidence type="ECO:0000313" key="1">
    <source>
        <dbReference type="EMBL" id="BBX48062.1"/>
    </source>
</evidence>
<sequence>MQERRALTDWAELPTNLIDHADRLGKLAARDELSLFLGAGVSKPVGLPDWRELLASLAEAAGDHAPRLEGDPYKVAEPIVRALGDKYHDALRRHLVRRTYGIGHALLASLGTSRMVTTNFDRCMEIALEEPTGSDFRVLTRQLARGGWPWLLKLNGDVADPATIVLTESDLVRYPDERQALEGVVQSLLLTSHLFFIGFSLTDENFLELAAAVSSVRSRARDSDLPGPGTALALTDDECRRAKYKDLEMLSMDSQNPTKGARRLEIFLDRLVWTAATQSKLASEYLLDERYRSGLSKHDAALRKLLVKMAGEADEKIRSSNGWRRVSELLRDLGADESGLI</sequence>
<reference evidence="1 2" key="1">
    <citation type="journal article" date="2019" name="Emerg. Microbes Infect.">
        <title>Comprehensive subspecies identification of 175 nontuberculous mycobacteria species based on 7547 genomic profiles.</title>
        <authorList>
            <person name="Matsumoto Y."/>
            <person name="Kinjo T."/>
            <person name="Motooka D."/>
            <person name="Nabeya D."/>
            <person name="Jung N."/>
            <person name="Uechi K."/>
            <person name="Horii T."/>
            <person name="Iida T."/>
            <person name="Fujita J."/>
            <person name="Nakamura S."/>
        </authorList>
    </citation>
    <scope>NUCLEOTIDE SEQUENCE [LARGE SCALE GENOMIC DNA]</scope>
    <source>
        <strain evidence="1 2">JCM 12404</strain>
    </source>
</reference>
<dbReference type="AlphaFoldDB" id="A0A7I7L392"/>
<evidence type="ECO:0008006" key="3">
    <source>
        <dbReference type="Google" id="ProtNLM"/>
    </source>
</evidence>
<gene>
    <name evidence="1" type="ORF">MCOO_40770</name>
</gene>
<dbReference type="EMBL" id="AP022569">
    <property type="protein sequence ID" value="BBX48062.1"/>
    <property type="molecule type" value="Genomic_DNA"/>
</dbReference>
<dbReference type="InterPro" id="IPR029035">
    <property type="entry name" value="DHS-like_NAD/FAD-binding_dom"/>
</dbReference>
<evidence type="ECO:0000313" key="2">
    <source>
        <dbReference type="Proteomes" id="UP000465866"/>
    </source>
</evidence>
<name>A0A7I7L392_9MYCO</name>
<dbReference type="KEGG" id="mcoo:MCOO_40770"/>
<dbReference type="Proteomes" id="UP000465866">
    <property type="component" value="Chromosome"/>
</dbReference>
<organism evidence="1 2">
    <name type="scientific">Mycobacterium cookii</name>
    <dbReference type="NCBI Taxonomy" id="1775"/>
    <lineage>
        <taxon>Bacteria</taxon>
        <taxon>Bacillati</taxon>
        <taxon>Actinomycetota</taxon>
        <taxon>Actinomycetes</taxon>
        <taxon>Mycobacteriales</taxon>
        <taxon>Mycobacteriaceae</taxon>
        <taxon>Mycobacterium</taxon>
    </lineage>
</organism>
<accession>A0A7I7L392</accession>
<dbReference type="Pfam" id="PF13289">
    <property type="entry name" value="SIR2_2"/>
    <property type="match status" value="1"/>
</dbReference>
<proteinExistence type="predicted"/>
<protein>
    <recommendedName>
        <fullName evidence="3">SIR2-like domain-containing protein</fullName>
    </recommendedName>
</protein>
<keyword evidence="2" id="KW-1185">Reference proteome</keyword>